<proteinExistence type="predicted"/>
<keyword evidence="3" id="KW-1185">Reference proteome</keyword>
<reference evidence="3" key="1">
    <citation type="journal article" date="2019" name="Int. J. Syst. Evol. Microbiol.">
        <title>The Global Catalogue of Microorganisms (GCM) 10K type strain sequencing project: providing services to taxonomists for standard genome sequencing and annotation.</title>
        <authorList>
            <consortium name="The Broad Institute Genomics Platform"/>
            <consortium name="The Broad Institute Genome Sequencing Center for Infectious Disease"/>
            <person name="Wu L."/>
            <person name="Ma J."/>
        </authorList>
    </citation>
    <scope>NUCLEOTIDE SEQUENCE [LARGE SCALE GENOMIC DNA]</scope>
    <source>
        <strain evidence="3">KCTC 52165</strain>
    </source>
</reference>
<evidence type="ECO:0000313" key="3">
    <source>
        <dbReference type="Proteomes" id="UP001595583"/>
    </source>
</evidence>
<name>A0ABV7KCU5_9HYPH</name>
<comment type="caution">
    <text evidence="2">The sequence shown here is derived from an EMBL/GenBank/DDBJ whole genome shotgun (WGS) entry which is preliminary data.</text>
</comment>
<dbReference type="Proteomes" id="UP001595583">
    <property type="component" value="Unassembled WGS sequence"/>
</dbReference>
<accession>A0ABV7KCU5</accession>
<organism evidence="2 3">
    <name type="scientific">Aquamicrobium soli</name>
    <dbReference type="NCBI Taxonomy" id="1811518"/>
    <lineage>
        <taxon>Bacteria</taxon>
        <taxon>Pseudomonadati</taxon>
        <taxon>Pseudomonadota</taxon>
        <taxon>Alphaproteobacteria</taxon>
        <taxon>Hyphomicrobiales</taxon>
        <taxon>Phyllobacteriaceae</taxon>
        <taxon>Aquamicrobium</taxon>
    </lineage>
</organism>
<evidence type="ECO:0000259" key="1">
    <source>
        <dbReference type="Pfam" id="PF06568"/>
    </source>
</evidence>
<gene>
    <name evidence="2" type="ORF">ACFOHJ_12005</name>
</gene>
<protein>
    <submittedName>
        <fullName evidence="2">DUF1127 domain-containing protein</fullName>
    </submittedName>
</protein>
<sequence length="55" mass="6477">MIFDTLFKDARAHLAKRKRYNQLVSEINSLSDRDLADMNGSRAEMLYNVRREIFG</sequence>
<dbReference type="EMBL" id="JBHRTK010000012">
    <property type="protein sequence ID" value="MFC3206939.1"/>
    <property type="molecule type" value="Genomic_DNA"/>
</dbReference>
<dbReference type="Pfam" id="PF06568">
    <property type="entry name" value="YjiS-like"/>
    <property type="match status" value="1"/>
</dbReference>
<dbReference type="RefSeq" id="WP_378220737.1">
    <property type="nucleotide sequence ID" value="NZ_JBHRTK010000012.1"/>
</dbReference>
<feature type="domain" description="YjiS-like" evidence="1">
    <location>
        <begin position="11"/>
        <end position="43"/>
    </location>
</feature>
<evidence type="ECO:0000313" key="2">
    <source>
        <dbReference type="EMBL" id="MFC3206939.1"/>
    </source>
</evidence>
<dbReference type="InterPro" id="IPR009506">
    <property type="entry name" value="YjiS-like"/>
</dbReference>